<accession>A0A9J6D3F1</accession>
<evidence type="ECO:0000256" key="1">
    <source>
        <dbReference type="SAM" id="MobiDB-lite"/>
    </source>
</evidence>
<protein>
    <submittedName>
        <fullName evidence="2">Uncharacterized protein</fullName>
    </submittedName>
</protein>
<feature type="compositionally biased region" description="Basic and acidic residues" evidence="1">
    <location>
        <begin position="86"/>
        <end position="103"/>
    </location>
</feature>
<keyword evidence="3" id="KW-1185">Reference proteome</keyword>
<sequence>MLAEMKTDAAVTYNGGLDETGFQNYFSPSPVGQNCYMPNYYFYPQAYPQPPPVYTLPPLPPAPIYAPASPEELDAFPASAPPNSIDSRRPEKRSVARNEKTQGDDEGFASSRDNDADPIVRRNAEDATTLVTAQSKAPVVLEQREKSGKISPNS</sequence>
<proteinExistence type="predicted"/>
<evidence type="ECO:0000313" key="3">
    <source>
        <dbReference type="Proteomes" id="UP000821866"/>
    </source>
</evidence>
<reference evidence="2" key="2">
    <citation type="submission" date="2021-09" db="EMBL/GenBank/DDBJ databases">
        <authorList>
            <person name="Jia N."/>
            <person name="Wang J."/>
            <person name="Shi W."/>
            <person name="Du L."/>
            <person name="Sun Y."/>
            <person name="Zhan W."/>
            <person name="Jiang J."/>
            <person name="Wang Q."/>
            <person name="Zhang B."/>
            <person name="Ji P."/>
            <person name="Sakyi L.B."/>
            <person name="Cui X."/>
            <person name="Yuan T."/>
            <person name="Jiang B."/>
            <person name="Yang W."/>
            <person name="Lam T.T.-Y."/>
            <person name="Chang Q."/>
            <person name="Ding S."/>
            <person name="Wang X."/>
            <person name="Zhu J."/>
            <person name="Ruan X."/>
            <person name="Zhao L."/>
            <person name="Wei J."/>
            <person name="Que T."/>
            <person name="Du C."/>
            <person name="Cheng J."/>
            <person name="Dai P."/>
            <person name="Han X."/>
            <person name="Huang E."/>
            <person name="Gao Y."/>
            <person name="Liu J."/>
            <person name="Shao H."/>
            <person name="Ye R."/>
            <person name="Li L."/>
            <person name="Wei W."/>
            <person name="Wang X."/>
            <person name="Wang C."/>
            <person name="Huo Q."/>
            <person name="Li W."/>
            <person name="Guo W."/>
            <person name="Chen H."/>
            <person name="Chen S."/>
            <person name="Zhou L."/>
            <person name="Zhou L."/>
            <person name="Ni X."/>
            <person name="Tian J."/>
            <person name="Zhou Y."/>
            <person name="Sheng Y."/>
            <person name="Liu T."/>
            <person name="Pan Y."/>
            <person name="Xia L."/>
            <person name="Li J."/>
            <person name="Zhao F."/>
            <person name="Cao W."/>
        </authorList>
    </citation>
    <scope>NUCLEOTIDE SEQUENCE</scope>
    <source>
        <strain evidence="2">Rmic-2018</strain>
        <tissue evidence="2">Larvae</tissue>
    </source>
</reference>
<feature type="compositionally biased region" description="Basic and acidic residues" evidence="1">
    <location>
        <begin position="112"/>
        <end position="125"/>
    </location>
</feature>
<dbReference type="AlphaFoldDB" id="A0A9J6D3F1"/>
<dbReference type="EMBL" id="JABSTU010000655">
    <property type="protein sequence ID" value="KAH7987849.1"/>
    <property type="molecule type" value="Genomic_DNA"/>
</dbReference>
<evidence type="ECO:0000313" key="2">
    <source>
        <dbReference type="EMBL" id="KAH7987849.1"/>
    </source>
</evidence>
<organism evidence="2 3">
    <name type="scientific">Rhipicephalus microplus</name>
    <name type="common">Cattle tick</name>
    <name type="synonym">Boophilus microplus</name>
    <dbReference type="NCBI Taxonomy" id="6941"/>
    <lineage>
        <taxon>Eukaryota</taxon>
        <taxon>Metazoa</taxon>
        <taxon>Ecdysozoa</taxon>
        <taxon>Arthropoda</taxon>
        <taxon>Chelicerata</taxon>
        <taxon>Arachnida</taxon>
        <taxon>Acari</taxon>
        <taxon>Parasitiformes</taxon>
        <taxon>Ixodida</taxon>
        <taxon>Ixodoidea</taxon>
        <taxon>Ixodidae</taxon>
        <taxon>Rhipicephalinae</taxon>
        <taxon>Rhipicephalus</taxon>
        <taxon>Boophilus</taxon>
    </lineage>
</organism>
<comment type="caution">
    <text evidence="2">The sequence shown here is derived from an EMBL/GenBank/DDBJ whole genome shotgun (WGS) entry which is preliminary data.</text>
</comment>
<gene>
    <name evidence="2" type="ORF">HPB51_026523</name>
</gene>
<name>A0A9J6D3F1_RHIMP</name>
<feature type="region of interest" description="Disordered" evidence="1">
    <location>
        <begin position="52"/>
        <end position="154"/>
    </location>
</feature>
<dbReference type="Proteomes" id="UP000821866">
    <property type="component" value="Unassembled WGS sequence"/>
</dbReference>
<reference evidence="2" key="1">
    <citation type="journal article" date="2020" name="Cell">
        <title>Large-Scale Comparative Analyses of Tick Genomes Elucidate Their Genetic Diversity and Vector Capacities.</title>
        <authorList>
            <consortium name="Tick Genome and Microbiome Consortium (TIGMIC)"/>
            <person name="Jia N."/>
            <person name="Wang J."/>
            <person name="Shi W."/>
            <person name="Du L."/>
            <person name="Sun Y."/>
            <person name="Zhan W."/>
            <person name="Jiang J.F."/>
            <person name="Wang Q."/>
            <person name="Zhang B."/>
            <person name="Ji P."/>
            <person name="Bell-Sakyi L."/>
            <person name="Cui X.M."/>
            <person name="Yuan T.T."/>
            <person name="Jiang B.G."/>
            <person name="Yang W.F."/>
            <person name="Lam T.T."/>
            <person name="Chang Q.C."/>
            <person name="Ding S.J."/>
            <person name="Wang X.J."/>
            <person name="Zhu J.G."/>
            <person name="Ruan X.D."/>
            <person name="Zhao L."/>
            <person name="Wei J.T."/>
            <person name="Ye R.Z."/>
            <person name="Que T.C."/>
            <person name="Du C.H."/>
            <person name="Zhou Y.H."/>
            <person name="Cheng J.X."/>
            <person name="Dai P.F."/>
            <person name="Guo W.B."/>
            <person name="Han X.H."/>
            <person name="Huang E.J."/>
            <person name="Li L.F."/>
            <person name="Wei W."/>
            <person name="Gao Y.C."/>
            <person name="Liu J.Z."/>
            <person name="Shao H.Z."/>
            <person name="Wang X."/>
            <person name="Wang C.C."/>
            <person name="Yang T.C."/>
            <person name="Huo Q.B."/>
            <person name="Li W."/>
            <person name="Chen H.Y."/>
            <person name="Chen S.E."/>
            <person name="Zhou L.G."/>
            <person name="Ni X.B."/>
            <person name="Tian J.H."/>
            <person name="Sheng Y."/>
            <person name="Liu T."/>
            <person name="Pan Y.S."/>
            <person name="Xia L.Y."/>
            <person name="Li J."/>
            <person name="Zhao F."/>
            <person name="Cao W.C."/>
        </authorList>
    </citation>
    <scope>NUCLEOTIDE SEQUENCE</scope>
    <source>
        <strain evidence="2">Rmic-2018</strain>
    </source>
</reference>
<feature type="compositionally biased region" description="Pro residues" evidence="1">
    <location>
        <begin position="52"/>
        <end position="64"/>
    </location>
</feature>